<feature type="region of interest" description="Disordered" evidence="1">
    <location>
        <begin position="1296"/>
        <end position="1318"/>
    </location>
</feature>
<evidence type="ECO:0000256" key="1">
    <source>
        <dbReference type="SAM" id="MobiDB-lite"/>
    </source>
</evidence>
<proteinExistence type="predicted"/>
<evidence type="ECO:0000313" key="3">
    <source>
        <dbReference type="EMBL" id="SVP92733.1"/>
    </source>
</evidence>
<gene>
    <name evidence="4" type="ORF">TAT_000253100</name>
    <name evidence="3" type="ORF">TAV_000253100</name>
</gene>
<accession>A0A3B0NG36</accession>
<dbReference type="InterPro" id="IPR016024">
    <property type="entry name" value="ARM-type_fold"/>
</dbReference>
<feature type="region of interest" description="Disordered" evidence="1">
    <location>
        <begin position="312"/>
        <end position="355"/>
    </location>
</feature>
<reference evidence="4" key="1">
    <citation type="submission" date="2018-07" db="EMBL/GenBank/DDBJ databases">
        <authorList>
            <person name="Quirk P.G."/>
            <person name="Krulwich T.A."/>
        </authorList>
    </citation>
    <scope>NUCLEOTIDE SEQUENCE</scope>
    <source>
        <strain evidence="4">Anand</strain>
    </source>
</reference>
<evidence type="ECO:0000313" key="4">
    <source>
        <dbReference type="EMBL" id="SVP93538.1"/>
    </source>
</evidence>
<sequence>MVCSEESLIITNFVTKIKSTSPYSCEFLPKDLEYFESDADVAFYQKYVETGRVEKINKCALDAFSVIRDFSQSYADLHWNPGLKTIDIYTFKVIYPILRSSLDCLLNQLNSNNTNNGHNNINNHQINGNNKKFRGNKSNNGESTDSGTLTYEGLFLLIKTSLEFIHPLAYSTDGVVLSQLINLLGKTAFNYELTSANLVCITVYLCRLYLSAFFIKLPENTKLIFRQHSVMFDRVIAIAVSRPEKALDFNVVLFINRVINTILYVINGEVGVSDKINEELVVFMSKFIDFWYCALVRFLINCRNEKFIPVSNRENSTKSEEEESVSEFEEDDSEEDYSDSESSSSNSDNVTQYNSLNKDKADKNGITNNLSTTDKDILLIKICKLIHQTPKLPPSHRMRLITQVLIILNETSNTELQIEAINCIVVLLDFTKEVNSSILKCNLMMLLNAILKVVVDKIDNSVIGVVEVVDELEIEKFLSIVYCTGQVLHNLITFKYEYNEEFADKFLSSQLQLIDTTNEIINKDCVKISFETISNIIKLYNELMKLNDETIDEAISTIISWAIAEIPQMYENAFEHILKLSAPICCLLFKTKKERIIEGISGKFGNRTTTTQIALSSPKRWAMGSKILQSALSTYLQNQSQITIDVIDEVNEIDSNENDSNEISLSNETESNDIDLKYAKYSELVKSMFETMFDSFLNVMVECCGEVEQEVENCLGSYLMCFGLEDYLKRLPLTNLYEVPITSENYHSKSYRFMLPVLKRQLKGFKLSLFPEYILPVLNRIQYFVTKTSKFNEIVSNITTNGSTQDTNNSSVPIATNGVTSDSDEFHLLTKLHEEYERIYNELLSLLLPLSMDTNAITVLTENNYLVLKYIVDLLSGTVEKFNIACRVISNLSNLEPVAMDLIGILVKRYIEIEGSGLKNLETWNMCDGILTAIGNVAKYCPSENLSKNLQSFEKALGNRKNDCLIKLSKALLPSVPGELKCRLHQNFLKQPRNRFIYIAIKTSIETAQNLMDTNPEMVEKVHADLSKEELASQNGNNVDYDVEFVKSVVSIEGMTELVKYLELLSETVDTSKQRILCLHSYTKLLHFVKTNFTNVNYSKLVNLVTNPLIFESIINSYSTNKVNRTCAFSIYELLCLINKHDDVLKITISTMYYNHNNVNKDCELINIGIVKLLCNIYSKSFDKFDNFETIRLVIYLSTRIPTVTTRFYVQILKFFRIVMVNMNHDNLVKLTPNIMKLFNNEKCCLKAKIYVRRLVEKMLTRLNRDYFCSVFPKEHFSLVTNIIQTRNRRFNKAIYSPQNQKGNKNAEEEDEDEYEDSILNRDDGEPIVIPDEEDSDKEMYIKPTVRKIRERKTVFNPKPTNFSYIKLNRRAPKKEQIKVLKNIMKNKNK</sequence>
<dbReference type="EMBL" id="UIVT01000003">
    <property type="protein sequence ID" value="SVP93538.1"/>
    <property type="molecule type" value="Genomic_DNA"/>
</dbReference>
<evidence type="ECO:0000259" key="2">
    <source>
        <dbReference type="Pfam" id="PF08161"/>
    </source>
</evidence>
<feature type="compositionally biased region" description="Acidic residues" evidence="1">
    <location>
        <begin position="320"/>
        <end position="339"/>
    </location>
</feature>
<dbReference type="Pfam" id="PF08161">
    <property type="entry name" value="RRP12_HEAT"/>
    <property type="match status" value="1"/>
</dbReference>
<dbReference type="SUPFAM" id="SSF48371">
    <property type="entry name" value="ARM repeat"/>
    <property type="match status" value="1"/>
</dbReference>
<feature type="compositionally biased region" description="Acidic residues" evidence="1">
    <location>
        <begin position="1308"/>
        <end position="1317"/>
    </location>
</feature>
<dbReference type="VEuPathDB" id="PiroplasmaDB:TA04305"/>
<name>A0A3B0NG36_THEAN</name>
<feature type="compositionally biased region" description="Low complexity" evidence="1">
    <location>
        <begin position="116"/>
        <end position="130"/>
    </location>
</feature>
<feature type="region of interest" description="Disordered" evidence="1">
    <location>
        <begin position="116"/>
        <end position="144"/>
    </location>
</feature>
<feature type="domain" description="RRP12 HEAT" evidence="2">
    <location>
        <begin position="706"/>
        <end position="790"/>
    </location>
</feature>
<feature type="compositionally biased region" description="Low complexity" evidence="1">
    <location>
        <begin position="340"/>
        <end position="349"/>
    </location>
</feature>
<organism evidence="4">
    <name type="scientific">Theileria annulata</name>
    <dbReference type="NCBI Taxonomy" id="5874"/>
    <lineage>
        <taxon>Eukaryota</taxon>
        <taxon>Sar</taxon>
        <taxon>Alveolata</taxon>
        <taxon>Apicomplexa</taxon>
        <taxon>Aconoidasida</taxon>
        <taxon>Piroplasmida</taxon>
        <taxon>Theileriidae</taxon>
        <taxon>Theileria</taxon>
    </lineage>
</organism>
<dbReference type="EMBL" id="UIVS01000003">
    <property type="protein sequence ID" value="SVP92733.1"/>
    <property type="molecule type" value="Genomic_DNA"/>
</dbReference>
<protein>
    <submittedName>
        <fullName evidence="4">NUC173 domain containing protein, putative</fullName>
    </submittedName>
</protein>
<dbReference type="InterPro" id="IPR012978">
    <property type="entry name" value="HEAT_RRP12"/>
</dbReference>